<organism evidence="1 2">
    <name type="scientific">Meloidogyne enterolobii</name>
    <name type="common">Root-knot nematode worm</name>
    <name type="synonym">Meloidogyne mayaguensis</name>
    <dbReference type="NCBI Taxonomy" id="390850"/>
    <lineage>
        <taxon>Eukaryota</taxon>
        <taxon>Metazoa</taxon>
        <taxon>Ecdysozoa</taxon>
        <taxon>Nematoda</taxon>
        <taxon>Chromadorea</taxon>
        <taxon>Rhabditida</taxon>
        <taxon>Tylenchina</taxon>
        <taxon>Tylenchomorpha</taxon>
        <taxon>Tylenchoidea</taxon>
        <taxon>Meloidogynidae</taxon>
        <taxon>Meloidogyninae</taxon>
        <taxon>Meloidogyne</taxon>
    </lineage>
</organism>
<dbReference type="Proteomes" id="UP001497535">
    <property type="component" value="Unassembled WGS sequence"/>
</dbReference>
<reference evidence="1" key="1">
    <citation type="submission" date="2023-11" db="EMBL/GenBank/DDBJ databases">
        <authorList>
            <person name="Poullet M."/>
        </authorList>
    </citation>
    <scope>NUCLEOTIDE SEQUENCE</scope>
    <source>
        <strain evidence="1">E1834</strain>
    </source>
</reference>
<dbReference type="EMBL" id="CAVMJV010000001">
    <property type="protein sequence ID" value="CAK5008743.1"/>
    <property type="molecule type" value="Genomic_DNA"/>
</dbReference>
<evidence type="ECO:0000313" key="2">
    <source>
        <dbReference type="Proteomes" id="UP001497535"/>
    </source>
</evidence>
<name>A0ACB0XML2_MELEN</name>
<keyword evidence="2" id="KW-1185">Reference proteome</keyword>
<protein>
    <submittedName>
        <fullName evidence="1">Uncharacterized protein</fullName>
    </submittedName>
</protein>
<accession>A0ACB0XML2</accession>
<evidence type="ECO:0000313" key="1">
    <source>
        <dbReference type="EMBL" id="CAK5008743.1"/>
    </source>
</evidence>
<comment type="caution">
    <text evidence="1">The sequence shown here is derived from an EMBL/GenBank/DDBJ whole genome shotgun (WGS) entry which is preliminary data.</text>
</comment>
<sequence length="43" mass="5276">MLMIPSFLHQHNQHFLNYSLRRNAKKQQMNDAFYLNYFHYSGA</sequence>
<gene>
    <name evidence="1" type="ORF">MENTE1834_LOCUS1140</name>
</gene>
<proteinExistence type="predicted"/>